<keyword evidence="4" id="KW-1185">Reference proteome</keyword>
<feature type="region of interest" description="Disordered" evidence="2">
    <location>
        <begin position="291"/>
        <end position="323"/>
    </location>
</feature>
<feature type="region of interest" description="Disordered" evidence="2">
    <location>
        <begin position="149"/>
        <end position="208"/>
    </location>
</feature>
<feature type="region of interest" description="Disordered" evidence="2">
    <location>
        <begin position="402"/>
        <end position="429"/>
    </location>
</feature>
<evidence type="ECO:0000256" key="1">
    <source>
        <dbReference type="SAM" id="Coils"/>
    </source>
</evidence>
<reference evidence="3 4" key="1">
    <citation type="journal article" date="2019" name="New Phytol.">
        <title>Comparative genomics reveals unique wood-decay strategies and fruiting body development in the Schizophyllaceae.</title>
        <authorList>
            <person name="Almasi E."/>
            <person name="Sahu N."/>
            <person name="Krizsan K."/>
            <person name="Balint B."/>
            <person name="Kovacs G.M."/>
            <person name="Kiss B."/>
            <person name="Cseklye J."/>
            <person name="Drula E."/>
            <person name="Henrissat B."/>
            <person name="Nagy I."/>
            <person name="Chovatia M."/>
            <person name="Adam C."/>
            <person name="LaButti K."/>
            <person name="Lipzen A."/>
            <person name="Riley R."/>
            <person name="Grigoriev I.V."/>
            <person name="Nagy L.G."/>
        </authorList>
    </citation>
    <scope>NUCLEOTIDE SEQUENCE [LARGE SCALE GENOMIC DNA]</scope>
    <source>
        <strain evidence="3 4">NL-1724</strain>
    </source>
</reference>
<feature type="coiled-coil region" evidence="1">
    <location>
        <begin position="236"/>
        <end position="270"/>
    </location>
</feature>
<dbReference type="OrthoDB" id="2505754at2759"/>
<name>A0A550CK83_9AGAR</name>
<proteinExistence type="predicted"/>
<dbReference type="AlphaFoldDB" id="A0A550CK83"/>
<gene>
    <name evidence="3" type="ORF">BD626DRAFT_487925</name>
</gene>
<feature type="region of interest" description="Disordered" evidence="2">
    <location>
        <begin position="1"/>
        <end position="59"/>
    </location>
</feature>
<feature type="compositionally biased region" description="Low complexity" evidence="2">
    <location>
        <begin position="9"/>
        <end position="20"/>
    </location>
</feature>
<sequence>MSDRDTSQPATPGAATPPNTQSRRKYSIDLTLELERELDLEHAEEQQQTPVSSAPQRASLDPQVLAHIISQLRGSIAAQAQELDTTKEMLAASASAEAQLRDALQFMTDKATGLEEELAEVRRKSKDDEEAISMLRTKVEESRRGLMRLQTENRRQSMHPPAALDTQRANASKRTSFTPLTGSLTGGPHRRSPSMGDFPSPTPTASFDTSRRMSGFLGRRSPSHLPDQQDPLLMEMENMRREMEGMRKQVAALNDELDTARAEATEANEARDASENCAAALREFIAENNIGADAATRAPPPPPKDMRARSDSAGTSSGWGFGKLWRTESTTSSVGTGAAASPLGSPAPVTRKLGGLFSARSSVISTSTASSAMSPQLQANAALPPMTQRNSVYSMSDASSVAEPISPTSETHPTPVAVRDAASEGAETQMEGLGLDMGKAAPAVAARAVVA</sequence>
<keyword evidence="1" id="KW-0175">Coiled coil</keyword>
<feature type="coiled-coil region" evidence="1">
    <location>
        <begin position="97"/>
        <end position="131"/>
    </location>
</feature>
<evidence type="ECO:0000313" key="3">
    <source>
        <dbReference type="EMBL" id="TRM65173.1"/>
    </source>
</evidence>
<feature type="compositionally biased region" description="Polar residues" evidence="2">
    <location>
        <begin position="167"/>
        <end position="183"/>
    </location>
</feature>
<protein>
    <submittedName>
        <fullName evidence="3">Uncharacterized protein</fullName>
    </submittedName>
</protein>
<evidence type="ECO:0000256" key="2">
    <source>
        <dbReference type="SAM" id="MobiDB-lite"/>
    </source>
</evidence>
<dbReference type="EMBL" id="VDMD01000005">
    <property type="protein sequence ID" value="TRM65173.1"/>
    <property type="molecule type" value="Genomic_DNA"/>
</dbReference>
<dbReference type="STRING" id="97359.A0A550CK83"/>
<feature type="compositionally biased region" description="Basic and acidic residues" evidence="2">
    <location>
        <begin position="33"/>
        <end position="45"/>
    </location>
</feature>
<evidence type="ECO:0000313" key="4">
    <source>
        <dbReference type="Proteomes" id="UP000320762"/>
    </source>
</evidence>
<accession>A0A550CK83</accession>
<feature type="compositionally biased region" description="Polar residues" evidence="2">
    <location>
        <begin position="46"/>
        <end position="56"/>
    </location>
</feature>
<comment type="caution">
    <text evidence="3">The sequence shown here is derived from an EMBL/GenBank/DDBJ whole genome shotgun (WGS) entry which is preliminary data.</text>
</comment>
<organism evidence="3 4">
    <name type="scientific">Schizophyllum amplum</name>
    <dbReference type="NCBI Taxonomy" id="97359"/>
    <lineage>
        <taxon>Eukaryota</taxon>
        <taxon>Fungi</taxon>
        <taxon>Dikarya</taxon>
        <taxon>Basidiomycota</taxon>
        <taxon>Agaricomycotina</taxon>
        <taxon>Agaricomycetes</taxon>
        <taxon>Agaricomycetidae</taxon>
        <taxon>Agaricales</taxon>
        <taxon>Schizophyllaceae</taxon>
        <taxon>Schizophyllum</taxon>
    </lineage>
</organism>
<dbReference type="Proteomes" id="UP000320762">
    <property type="component" value="Unassembled WGS sequence"/>
</dbReference>